<dbReference type="UniPathway" id="UPA00148"/>
<dbReference type="Gene3D" id="3.40.50.150">
    <property type="entry name" value="Vaccinia Virus protein VP39"/>
    <property type="match status" value="1"/>
</dbReference>
<keyword evidence="2" id="KW-0169">Cobalamin biosynthesis</keyword>
<evidence type="ECO:0000256" key="2">
    <source>
        <dbReference type="ARBA" id="ARBA00022573"/>
    </source>
</evidence>
<dbReference type="GO" id="GO:0009236">
    <property type="term" value="P:cobalamin biosynthetic process"/>
    <property type="evidence" value="ECO:0007669"/>
    <property type="project" value="UniProtKB-UniPathway"/>
</dbReference>
<feature type="domain" description="Methyltransferase" evidence="6">
    <location>
        <begin position="46"/>
        <end position="147"/>
    </location>
</feature>
<reference evidence="7 8" key="1">
    <citation type="submission" date="2017-02" db="EMBL/GenBank/DDBJ databases">
        <authorList>
            <person name="Peterson S.W."/>
        </authorList>
    </citation>
    <scope>NUCLEOTIDE SEQUENCE [LARGE SCALE GENOMIC DNA]</scope>
    <source>
        <strain evidence="7 8">DSM 15102</strain>
    </source>
</reference>
<dbReference type="InterPro" id="IPR014008">
    <property type="entry name" value="Cbl_synth_MTase_CbiT"/>
</dbReference>
<dbReference type="RefSeq" id="WP_087677983.1">
    <property type="nucleotide sequence ID" value="NZ_FUWV01000002.1"/>
</dbReference>
<keyword evidence="8" id="KW-1185">Reference proteome</keyword>
<accession>A0A1T4KII2</accession>
<keyword evidence="5" id="KW-0949">S-adenosyl-L-methionine</keyword>
<gene>
    <name evidence="7" type="ORF">SAMN02745973_00543</name>
</gene>
<dbReference type="PANTHER" id="PTHR43182">
    <property type="entry name" value="COBALT-PRECORRIN-6B C(15)-METHYLTRANSFERASE (DECARBOXYLATING)"/>
    <property type="match status" value="1"/>
</dbReference>
<evidence type="ECO:0000256" key="3">
    <source>
        <dbReference type="ARBA" id="ARBA00022603"/>
    </source>
</evidence>
<dbReference type="EMBL" id="FUWV01000002">
    <property type="protein sequence ID" value="SJZ42204.1"/>
    <property type="molecule type" value="Genomic_DNA"/>
</dbReference>
<keyword evidence="3 7" id="KW-0489">Methyltransferase</keyword>
<proteinExistence type="predicted"/>
<dbReference type="Proteomes" id="UP000196365">
    <property type="component" value="Unassembled WGS sequence"/>
</dbReference>
<dbReference type="InterPro" id="IPR050714">
    <property type="entry name" value="Cobalamin_biosynth_MTase"/>
</dbReference>
<comment type="pathway">
    <text evidence="1">Cofactor biosynthesis; adenosylcobalamin biosynthesis.</text>
</comment>
<dbReference type="NCBIfam" id="TIGR02469">
    <property type="entry name" value="CbiT"/>
    <property type="match status" value="1"/>
</dbReference>
<evidence type="ECO:0000256" key="5">
    <source>
        <dbReference type="ARBA" id="ARBA00022691"/>
    </source>
</evidence>
<organism evidence="7 8">
    <name type="scientific">Garciella nitratireducens DSM 15102</name>
    <dbReference type="NCBI Taxonomy" id="1121911"/>
    <lineage>
        <taxon>Bacteria</taxon>
        <taxon>Bacillati</taxon>
        <taxon>Bacillota</taxon>
        <taxon>Clostridia</taxon>
        <taxon>Eubacteriales</taxon>
        <taxon>Eubacteriaceae</taxon>
        <taxon>Garciella</taxon>
    </lineage>
</organism>
<evidence type="ECO:0000259" key="6">
    <source>
        <dbReference type="Pfam" id="PF13847"/>
    </source>
</evidence>
<dbReference type="GO" id="GO:0008276">
    <property type="term" value="F:protein methyltransferase activity"/>
    <property type="evidence" value="ECO:0007669"/>
    <property type="project" value="InterPro"/>
</dbReference>
<evidence type="ECO:0000313" key="7">
    <source>
        <dbReference type="EMBL" id="SJZ42204.1"/>
    </source>
</evidence>
<evidence type="ECO:0000256" key="1">
    <source>
        <dbReference type="ARBA" id="ARBA00004953"/>
    </source>
</evidence>
<evidence type="ECO:0000256" key="4">
    <source>
        <dbReference type="ARBA" id="ARBA00022679"/>
    </source>
</evidence>
<dbReference type="SUPFAM" id="SSF53335">
    <property type="entry name" value="S-adenosyl-L-methionine-dependent methyltransferases"/>
    <property type="match status" value="1"/>
</dbReference>
<sequence>MKKNRGWEYETGGIPDERFIRSKIPMTKEEIRAISLSKLRLGITDKVLDIGAGTGSMSIEAALKVKKGKVFAIEQNLEAVKLIQQNQVLFEIENIEVVYGKAPEALKKIPRVDKIFVGGSHGKIEEIFDWMDSGFLSKGRVVMNFITLENFYQSMMELESRNYHEIEVVEVFISKGKKINHTTMMKGQNPIYIISARKG</sequence>
<dbReference type="CDD" id="cd02440">
    <property type="entry name" value="AdoMet_MTases"/>
    <property type="match status" value="1"/>
</dbReference>
<dbReference type="GO" id="GO:0032259">
    <property type="term" value="P:methylation"/>
    <property type="evidence" value="ECO:0007669"/>
    <property type="project" value="UniProtKB-KW"/>
</dbReference>
<dbReference type="InterPro" id="IPR029063">
    <property type="entry name" value="SAM-dependent_MTases_sf"/>
</dbReference>
<dbReference type="InterPro" id="IPR025714">
    <property type="entry name" value="Methyltranfer_dom"/>
</dbReference>
<dbReference type="PANTHER" id="PTHR43182:SF1">
    <property type="entry name" value="COBALT-PRECORRIN-7 C(5)-METHYLTRANSFERASE"/>
    <property type="match status" value="1"/>
</dbReference>
<dbReference type="OrthoDB" id="9780707at2"/>
<protein>
    <submittedName>
        <fullName evidence="7">Cobalt-precorrin-6B (C15)-methyltransferase</fullName>
    </submittedName>
</protein>
<keyword evidence="4 7" id="KW-0808">Transferase</keyword>
<dbReference type="Pfam" id="PF13847">
    <property type="entry name" value="Methyltransf_31"/>
    <property type="match status" value="1"/>
</dbReference>
<evidence type="ECO:0000313" key="8">
    <source>
        <dbReference type="Proteomes" id="UP000196365"/>
    </source>
</evidence>
<dbReference type="AlphaFoldDB" id="A0A1T4KII2"/>
<name>A0A1T4KII2_9FIRM</name>